<name>A0AAU9J870_9CILI</name>
<dbReference type="InterPro" id="IPR023214">
    <property type="entry name" value="HAD_sf"/>
</dbReference>
<evidence type="ECO:0000313" key="2">
    <source>
        <dbReference type="EMBL" id="CAG9320447.1"/>
    </source>
</evidence>
<comment type="caution">
    <text evidence="2">The sequence shown here is derived from an EMBL/GenBank/DDBJ whole genome shotgun (WGS) entry which is preliminary data.</text>
</comment>
<dbReference type="InterPro" id="IPR036412">
    <property type="entry name" value="HAD-like_sf"/>
</dbReference>
<dbReference type="EMBL" id="CAJZBQ010000025">
    <property type="protein sequence ID" value="CAG9320447.1"/>
    <property type="molecule type" value="Genomic_DNA"/>
</dbReference>
<accession>A0AAU9J870</accession>
<dbReference type="Proteomes" id="UP001162131">
    <property type="component" value="Unassembled WGS sequence"/>
</dbReference>
<keyword evidence="3" id="KW-1185">Reference proteome</keyword>
<organism evidence="2 3">
    <name type="scientific">Blepharisma stoltei</name>
    <dbReference type="NCBI Taxonomy" id="1481888"/>
    <lineage>
        <taxon>Eukaryota</taxon>
        <taxon>Sar</taxon>
        <taxon>Alveolata</taxon>
        <taxon>Ciliophora</taxon>
        <taxon>Postciliodesmatophora</taxon>
        <taxon>Heterotrichea</taxon>
        <taxon>Heterotrichida</taxon>
        <taxon>Blepharismidae</taxon>
        <taxon>Blepharisma</taxon>
    </lineage>
</organism>
<dbReference type="SUPFAM" id="SSF56784">
    <property type="entry name" value="HAD-like"/>
    <property type="match status" value="1"/>
</dbReference>
<reference evidence="2" key="1">
    <citation type="submission" date="2021-09" db="EMBL/GenBank/DDBJ databases">
        <authorList>
            <consortium name="AG Swart"/>
            <person name="Singh M."/>
            <person name="Singh A."/>
            <person name="Seah K."/>
            <person name="Emmerich C."/>
        </authorList>
    </citation>
    <scope>NUCLEOTIDE SEQUENCE</scope>
    <source>
        <strain evidence="2">ATCC30299</strain>
    </source>
</reference>
<protein>
    <recommendedName>
        <fullName evidence="1">FCP1 homology domain-containing protein</fullName>
    </recommendedName>
</protein>
<dbReference type="Gene3D" id="3.40.50.1000">
    <property type="entry name" value="HAD superfamily/HAD-like"/>
    <property type="match status" value="1"/>
</dbReference>
<dbReference type="Pfam" id="PF03031">
    <property type="entry name" value="NIF"/>
    <property type="match status" value="1"/>
</dbReference>
<proteinExistence type="predicted"/>
<evidence type="ECO:0000313" key="3">
    <source>
        <dbReference type="Proteomes" id="UP001162131"/>
    </source>
</evidence>
<dbReference type="InterPro" id="IPR004274">
    <property type="entry name" value="FCP1_dom"/>
</dbReference>
<gene>
    <name evidence="2" type="ORF">BSTOLATCC_MIC26362</name>
</gene>
<dbReference type="PROSITE" id="PS50969">
    <property type="entry name" value="FCP1"/>
    <property type="match status" value="1"/>
</dbReference>
<sequence length="390" mass="45220">MQKHFIMDLQNNYSRSGNSNFLTSNYSELGLEASQESLIVHPQNSTPPIQIPLTSSSACHVDPRFKDKVWRENIYEIKQNDLNSYNIPSLKTKKLNIIIDLESMIYKIHPKVSHNQETIQAEIKRLRNQYHQCFKSIYFSAGSVYYIIAIRHNLDSFLRSLNQKAILHLITKISDNYLHEILKAVDPYWNYFQGRVHHSKSAERSLSELGLESNDTLIIDTNIGHWRMEDQGNVIQSMKYIPCPQEHSEYENSSKYQELVKSYTYFKGLTVVDEKKLFIDKEDQFPCILKIVSKIHKARFLWFYTKGVSELFQILKSQVLKGKSIFFLCGNEEAIDVKIEVYRAIVESLGGTVIGSSCEADYIISDENASTIPGKFKKSEWLISKFFKLI</sequence>
<dbReference type="SMART" id="SM00577">
    <property type="entry name" value="CPDc"/>
    <property type="match status" value="1"/>
</dbReference>
<evidence type="ECO:0000259" key="1">
    <source>
        <dbReference type="PROSITE" id="PS50969"/>
    </source>
</evidence>
<feature type="domain" description="FCP1 homology" evidence="1">
    <location>
        <begin position="90"/>
        <end position="269"/>
    </location>
</feature>
<dbReference type="AlphaFoldDB" id="A0AAU9J870"/>